<evidence type="ECO:0000313" key="2">
    <source>
        <dbReference type="Proteomes" id="UP000683511"/>
    </source>
</evidence>
<sequence>MAFSQDSCLQLELNFGIIIFLAYSFCGQIPEADILLYPKIAHLKGRTPILPHFGGVWLFCILNYQI</sequence>
<dbReference type="AlphaFoldDB" id="A0A975T5Y1"/>
<accession>A0A975T5Y1</accession>
<keyword evidence="2" id="KW-1185">Reference proteome</keyword>
<protein>
    <submittedName>
        <fullName evidence="1">Uncharacterized protein</fullName>
    </submittedName>
</protein>
<organism evidence="1 2">
    <name type="scientific">Richelia sinica FACHB-800</name>
    <dbReference type="NCBI Taxonomy" id="1357546"/>
    <lineage>
        <taxon>Bacteria</taxon>
        <taxon>Bacillati</taxon>
        <taxon>Cyanobacteriota</taxon>
        <taxon>Cyanophyceae</taxon>
        <taxon>Nostocales</taxon>
        <taxon>Nostocaceae</taxon>
        <taxon>Richelia</taxon>
    </lineage>
</organism>
<dbReference type="EMBL" id="CP021056">
    <property type="protein sequence ID" value="QXE22644.1"/>
    <property type="molecule type" value="Genomic_DNA"/>
</dbReference>
<name>A0A975T5Y1_9NOST</name>
<dbReference type="KEGG" id="rsin:B6N60_01329"/>
<proteinExistence type="predicted"/>
<gene>
    <name evidence="1" type="ORF">B6N60_01329</name>
</gene>
<reference evidence="1" key="1">
    <citation type="submission" date="2017-04" db="EMBL/GenBank/DDBJ databases">
        <title>Genome deletions in a multicellular cyanobacterial endosymbiont for morphological adaptation in marine diatoms.</title>
        <authorList>
            <person name="Wang Y."/>
            <person name="Gao H."/>
            <person name="Li R."/>
            <person name="Xu X."/>
        </authorList>
    </citation>
    <scope>NUCLEOTIDE SEQUENCE</scope>
    <source>
        <strain evidence="1">FACHB 800</strain>
    </source>
</reference>
<evidence type="ECO:0000313" key="1">
    <source>
        <dbReference type="EMBL" id="QXE22644.1"/>
    </source>
</evidence>
<dbReference type="Proteomes" id="UP000683511">
    <property type="component" value="Chromosome"/>
</dbReference>